<protein>
    <recommendedName>
        <fullName evidence="6">Peptidase M12B domain-containing protein</fullName>
    </recommendedName>
</protein>
<evidence type="ECO:0000256" key="2">
    <source>
        <dbReference type="ARBA" id="ARBA00022525"/>
    </source>
</evidence>
<feature type="compositionally biased region" description="Polar residues" evidence="5">
    <location>
        <begin position="47"/>
        <end position="58"/>
    </location>
</feature>
<keyword evidence="3" id="KW-0325">Glycoprotein</keyword>
<dbReference type="InterPro" id="IPR000884">
    <property type="entry name" value="TSP1_rpt"/>
</dbReference>
<dbReference type="Proteomes" id="UP000193380">
    <property type="component" value="Unassembled WGS sequence"/>
</dbReference>
<dbReference type="InterPro" id="IPR001590">
    <property type="entry name" value="Peptidase_M12B"/>
</dbReference>
<dbReference type="Gene3D" id="3.40.390.10">
    <property type="entry name" value="Collagenase (Catalytic Domain)"/>
    <property type="match status" value="1"/>
</dbReference>
<accession>A0A060Y5F5</accession>
<dbReference type="GO" id="GO:0005576">
    <property type="term" value="C:extracellular region"/>
    <property type="evidence" value="ECO:0007669"/>
    <property type="project" value="UniProtKB-SubCell"/>
</dbReference>
<evidence type="ECO:0000259" key="6">
    <source>
        <dbReference type="PROSITE" id="PS50215"/>
    </source>
</evidence>
<dbReference type="Pfam" id="PF00090">
    <property type="entry name" value="TSP_1"/>
    <property type="match status" value="1"/>
</dbReference>
<dbReference type="MEROPS" id="M12.028"/>
<evidence type="ECO:0000256" key="1">
    <source>
        <dbReference type="ARBA" id="ARBA00004613"/>
    </source>
</evidence>
<feature type="active site" evidence="4">
    <location>
        <position position="261"/>
    </location>
</feature>
<proteinExistence type="predicted"/>
<dbReference type="CDD" id="cd04273">
    <property type="entry name" value="ZnMc_ADAMTS_like"/>
    <property type="match status" value="1"/>
</dbReference>
<dbReference type="Pfam" id="PF01421">
    <property type="entry name" value="Reprolysin"/>
    <property type="match status" value="1"/>
</dbReference>
<evidence type="ECO:0000313" key="7">
    <source>
        <dbReference type="EMBL" id="CDQ86976.1"/>
    </source>
</evidence>
<dbReference type="PANTHER" id="PTHR13723:SF167">
    <property type="entry name" value="A DISINTEGRIN AND METALLOPROTEINASE WITH THROMBOSPONDIN MOTIFS 18"/>
    <property type="match status" value="1"/>
</dbReference>
<dbReference type="GO" id="GO:0006508">
    <property type="term" value="P:proteolysis"/>
    <property type="evidence" value="ECO:0007669"/>
    <property type="project" value="InterPro"/>
</dbReference>
<dbReference type="SMART" id="SM00209">
    <property type="entry name" value="TSP1"/>
    <property type="match status" value="1"/>
</dbReference>
<feature type="domain" description="Peptidase M12B" evidence="6">
    <location>
        <begin position="120"/>
        <end position="297"/>
    </location>
</feature>
<reference evidence="7" key="1">
    <citation type="journal article" date="2014" name="Nat. Commun.">
        <title>The rainbow trout genome provides novel insights into evolution after whole-genome duplication in vertebrates.</title>
        <authorList>
            <person name="Berthelot C."/>
            <person name="Brunet F."/>
            <person name="Chalopin D."/>
            <person name="Juanchich A."/>
            <person name="Bernard M."/>
            <person name="Noel B."/>
            <person name="Bento P."/>
            <person name="Da Silva C."/>
            <person name="Labadie K."/>
            <person name="Alberti A."/>
            <person name="Aury J.M."/>
            <person name="Louis A."/>
            <person name="Dehais P."/>
            <person name="Bardou P."/>
            <person name="Montfort J."/>
            <person name="Klopp C."/>
            <person name="Cabau C."/>
            <person name="Gaspin C."/>
            <person name="Thorgaard G.H."/>
            <person name="Boussaha M."/>
            <person name="Quillet E."/>
            <person name="Guyomard R."/>
            <person name="Galiana D."/>
            <person name="Bobe J."/>
            <person name="Volff J.N."/>
            <person name="Genet C."/>
            <person name="Wincker P."/>
            <person name="Jaillon O."/>
            <person name="Roest Crollius H."/>
            <person name="Guiguen Y."/>
        </authorList>
    </citation>
    <scope>NUCLEOTIDE SEQUENCE [LARGE SCALE GENOMIC DNA]</scope>
</reference>
<comment type="caution">
    <text evidence="4">Lacks conserved residue(s) required for the propagation of feature annotation.</text>
</comment>
<dbReference type="Gene3D" id="2.20.100.10">
    <property type="entry name" value="Thrombospondin type-1 (TSP1) repeat"/>
    <property type="match status" value="1"/>
</dbReference>
<evidence type="ECO:0000256" key="5">
    <source>
        <dbReference type="SAM" id="MobiDB-lite"/>
    </source>
</evidence>
<dbReference type="STRING" id="8022.A0A060Y5F5"/>
<reference evidence="7" key="2">
    <citation type="submission" date="2014-03" db="EMBL/GenBank/DDBJ databases">
        <authorList>
            <person name="Genoscope - CEA"/>
        </authorList>
    </citation>
    <scope>NUCLEOTIDE SEQUENCE</scope>
</reference>
<dbReference type="PANTHER" id="PTHR13723">
    <property type="entry name" value="ADAMTS A DISINTEGRIN AND METALLOPROTEASE WITH THROMBOSPONDIN MOTIFS PROTEASE"/>
    <property type="match status" value="1"/>
</dbReference>
<dbReference type="PROSITE" id="PS50092">
    <property type="entry name" value="TSP1"/>
    <property type="match status" value="1"/>
</dbReference>
<dbReference type="SUPFAM" id="SSF55486">
    <property type="entry name" value="Metalloproteases ('zincins'), catalytic domain"/>
    <property type="match status" value="1"/>
</dbReference>
<dbReference type="GO" id="GO:0031012">
    <property type="term" value="C:extracellular matrix"/>
    <property type="evidence" value="ECO:0007669"/>
    <property type="project" value="TreeGrafter"/>
</dbReference>
<dbReference type="GO" id="GO:0004222">
    <property type="term" value="F:metalloendopeptidase activity"/>
    <property type="evidence" value="ECO:0007669"/>
    <property type="project" value="InterPro"/>
</dbReference>
<dbReference type="InterPro" id="IPR050439">
    <property type="entry name" value="ADAMTS_ADAMTS-like"/>
</dbReference>
<dbReference type="GO" id="GO:0030198">
    <property type="term" value="P:extracellular matrix organization"/>
    <property type="evidence" value="ECO:0007669"/>
    <property type="project" value="TreeGrafter"/>
</dbReference>
<dbReference type="PaxDb" id="8022-A0A060Y5F5"/>
<feature type="compositionally biased region" description="Basic residues" evidence="5">
    <location>
        <begin position="59"/>
        <end position="85"/>
    </location>
</feature>
<evidence type="ECO:0000256" key="4">
    <source>
        <dbReference type="PROSITE-ProRule" id="PRU00276"/>
    </source>
</evidence>
<evidence type="ECO:0000256" key="3">
    <source>
        <dbReference type="ARBA" id="ARBA00023180"/>
    </source>
</evidence>
<name>A0A060Y5F5_ONCMY</name>
<dbReference type="AlphaFoldDB" id="A0A060Y5F5"/>
<organism evidence="7 8">
    <name type="scientific">Oncorhynchus mykiss</name>
    <name type="common">Rainbow trout</name>
    <name type="synonym">Salmo gairdneri</name>
    <dbReference type="NCBI Taxonomy" id="8022"/>
    <lineage>
        <taxon>Eukaryota</taxon>
        <taxon>Metazoa</taxon>
        <taxon>Chordata</taxon>
        <taxon>Craniata</taxon>
        <taxon>Vertebrata</taxon>
        <taxon>Euteleostomi</taxon>
        <taxon>Actinopterygii</taxon>
        <taxon>Neopterygii</taxon>
        <taxon>Teleostei</taxon>
        <taxon>Protacanthopterygii</taxon>
        <taxon>Salmoniformes</taxon>
        <taxon>Salmonidae</taxon>
        <taxon>Salmoninae</taxon>
        <taxon>Oncorhynchus</taxon>
    </lineage>
</organism>
<dbReference type="InterPro" id="IPR024079">
    <property type="entry name" value="MetalloPept_cat_dom_sf"/>
</dbReference>
<sequence length="468" mass="52899">MSDDEYFIAPLPQHLAAEHNYTSPSGHHPHVVYKRSAEHKVHGGQRSVHSSQPDNPNLQHHHQHHHDYQHGKLQRQHFCGRRKQYTPKPPAEDRLVMPDEFELPGRGKRSPVTSNKVGTLNVETLVVADRKMLEKHGRENVTTYVLTVMNMVSSLFKDGTIGTDINIVVVSLLLLEQDPLGLSINHHADQSLNSFCQWQSGLIGKRHDHAVLLTGLDICSWKNEPCDTLGFAPISGMCSKYRSCTINEDTGLGLAFTIAHESGHKRNRRTPSAGDERVTIQQCIRGTLVLTNACRLSFYRKSCLVAMGLLYSTVLHQRCKEYGPKQSHYASKALHLLHDNTLMLYQHMTGYNTSVSKTSVRQRVTHRTPWSLTSFIKKKKNVVRLLRVRWCRRGQCVKYGDHGPRAVNGQWSGWLEWSDCSRTCGGGVMYRERSCTSPRYSTVCHTRGSGVLFLTKISTYILGCCVSL</sequence>
<evidence type="ECO:0000313" key="8">
    <source>
        <dbReference type="Proteomes" id="UP000193380"/>
    </source>
</evidence>
<gene>
    <name evidence="7" type="ORF">GSONMT00050011001</name>
</gene>
<keyword evidence="2" id="KW-0964">Secreted</keyword>
<comment type="subcellular location">
    <subcellularLocation>
        <location evidence="1">Secreted</location>
    </subcellularLocation>
</comment>
<dbReference type="SUPFAM" id="SSF82895">
    <property type="entry name" value="TSP-1 type 1 repeat"/>
    <property type="match status" value="1"/>
</dbReference>
<feature type="region of interest" description="Disordered" evidence="5">
    <location>
        <begin position="36"/>
        <end position="114"/>
    </location>
</feature>
<dbReference type="PROSITE" id="PS50215">
    <property type="entry name" value="ADAM_MEPRO"/>
    <property type="match status" value="1"/>
</dbReference>
<dbReference type="InterPro" id="IPR036383">
    <property type="entry name" value="TSP1_rpt_sf"/>
</dbReference>
<dbReference type="EMBL" id="FR907600">
    <property type="protein sequence ID" value="CDQ86976.1"/>
    <property type="molecule type" value="Genomic_DNA"/>
</dbReference>